<dbReference type="EnsemblMetazoa" id="XM_019907765.1">
    <property type="protein sequence ID" value="XP_019763324.1"/>
    <property type="gene ID" value="LOC109539782"/>
</dbReference>
<accession>A0AAR5PQM7</accession>
<keyword evidence="3" id="KW-1185">Reference proteome</keyword>
<dbReference type="RefSeq" id="XP_048518791.1">
    <property type="nucleotide sequence ID" value="XM_048662834.1"/>
</dbReference>
<dbReference type="AlphaFoldDB" id="A0AAR5PQM7"/>
<evidence type="ECO:0000313" key="3">
    <source>
        <dbReference type="Proteomes" id="UP000019118"/>
    </source>
</evidence>
<dbReference type="Proteomes" id="UP000019118">
    <property type="component" value="Unassembled WGS sequence"/>
</dbReference>
<dbReference type="Gene3D" id="1.20.1050.80">
    <property type="entry name" value="VPS9 domain"/>
    <property type="match status" value="1"/>
</dbReference>
<dbReference type="InterPro" id="IPR003123">
    <property type="entry name" value="VPS9"/>
</dbReference>
<dbReference type="Pfam" id="PF02204">
    <property type="entry name" value="VPS9"/>
    <property type="match status" value="1"/>
</dbReference>
<sequence>MQSPSDLSDVGAQGRLRELSGDAQIVGRLRQALLSWDHRATPTLDGFLQDVPQAAQELAALFWPQQDLQGLQPLLEAFVHREVYDWVFGLIKPTLAAEDWRLYGLSREFCHRNGSPKQLGATFYNFVPNAAVVELSTLPTKRTPLEKLHCLQSSYDYIFAEVKGALISVIAKYSDKELELPLISNEEAAPILMAVIMKSKLFYAHSELAYIRTLGRGLLESHAHLRQIFAKFEEALERIQRQPISDAMGDQLANQMDVCETIEFVQRSAAKQPKKTIFAEETGRVARLITAATTETLNF</sequence>
<proteinExistence type="predicted"/>
<dbReference type="SUPFAM" id="SSF109993">
    <property type="entry name" value="VPS9 domain"/>
    <property type="match status" value="1"/>
</dbReference>
<name>A0AAR5PQM7_DENPD</name>
<organism evidence="2 3">
    <name type="scientific">Dendroctonus ponderosae</name>
    <name type="common">Mountain pine beetle</name>
    <dbReference type="NCBI Taxonomy" id="77166"/>
    <lineage>
        <taxon>Eukaryota</taxon>
        <taxon>Metazoa</taxon>
        <taxon>Ecdysozoa</taxon>
        <taxon>Arthropoda</taxon>
        <taxon>Hexapoda</taxon>
        <taxon>Insecta</taxon>
        <taxon>Pterygota</taxon>
        <taxon>Neoptera</taxon>
        <taxon>Endopterygota</taxon>
        <taxon>Coleoptera</taxon>
        <taxon>Polyphaga</taxon>
        <taxon>Cucujiformia</taxon>
        <taxon>Curculionidae</taxon>
        <taxon>Scolytinae</taxon>
        <taxon>Dendroctonus</taxon>
    </lineage>
</organism>
<feature type="domain" description="VPS9" evidence="1">
    <location>
        <begin position="96"/>
        <end position="248"/>
    </location>
</feature>
<reference evidence="3" key="1">
    <citation type="journal article" date="2013" name="Genome Biol.">
        <title>Draft genome of the mountain pine beetle, Dendroctonus ponderosae Hopkins, a major forest pest.</title>
        <authorList>
            <person name="Keeling C.I."/>
            <person name="Yuen M.M."/>
            <person name="Liao N.Y."/>
            <person name="Docking T.R."/>
            <person name="Chan S.K."/>
            <person name="Taylor G.A."/>
            <person name="Palmquist D.L."/>
            <person name="Jackman S.D."/>
            <person name="Nguyen A."/>
            <person name="Li M."/>
            <person name="Henderson H."/>
            <person name="Janes J.K."/>
            <person name="Zhao Y."/>
            <person name="Pandoh P."/>
            <person name="Moore R."/>
            <person name="Sperling F.A."/>
            <person name="Huber D.P."/>
            <person name="Birol I."/>
            <person name="Jones S.J."/>
            <person name="Bohlmann J."/>
        </authorList>
    </citation>
    <scope>NUCLEOTIDE SEQUENCE</scope>
</reference>
<dbReference type="PROSITE" id="PS51205">
    <property type="entry name" value="VPS9"/>
    <property type="match status" value="1"/>
</dbReference>
<protein>
    <recommendedName>
        <fullName evidence="1">VPS9 domain-containing protein</fullName>
    </recommendedName>
</protein>
<dbReference type="InterPro" id="IPR037191">
    <property type="entry name" value="VPS9_dom_sf"/>
</dbReference>
<evidence type="ECO:0000313" key="2">
    <source>
        <dbReference type="EnsemblMetazoa" id="XP_019763324.1"/>
    </source>
</evidence>
<dbReference type="GeneID" id="109539782"/>
<evidence type="ECO:0000259" key="1">
    <source>
        <dbReference type="PROSITE" id="PS51205"/>
    </source>
</evidence>
<reference evidence="2" key="2">
    <citation type="submission" date="2024-08" db="UniProtKB">
        <authorList>
            <consortium name="EnsemblMetazoa"/>
        </authorList>
    </citation>
    <scope>IDENTIFICATION</scope>
</reference>